<evidence type="ECO:0000256" key="2">
    <source>
        <dbReference type="SAM" id="SignalP"/>
    </source>
</evidence>
<evidence type="ECO:0000259" key="3">
    <source>
        <dbReference type="Pfam" id="PF07859"/>
    </source>
</evidence>
<dbReference type="InterPro" id="IPR019826">
    <property type="entry name" value="Carboxylesterase_B_AS"/>
</dbReference>
<dbReference type="InterPro" id="IPR029058">
    <property type="entry name" value="AB_hydrolase_fold"/>
</dbReference>
<keyword evidence="1 4" id="KW-0378">Hydrolase</keyword>
<feature type="chain" id="PRO_5045207714" evidence="2">
    <location>
        <begin position="21"/>
        <end position="290"/>
    </location>
</feature>
<dbReference type="GO" id="GO:0016787">
    <property type="term" value="F:hydrolase activity"/>
    <property type="evidence" value="ECO:0007669"/>
    <property type="project" value="UniProtKB-KW"/>
</dbReference>
<organism evidence="4 5">
    <name type="scientific">Terrimonas ginsenosidimutans</name>
    <dbReference type="NCBI Taxonomy" id="2908004"/>
    <lineage>
        <taxon>Bacteria</taxon>
        <taxon>Pseudomonadati</taxon>
        <taxon>Bacteroidota</taxon>
        <taxon>Chitinophagia</taxon>
        <taxon>Chitinophagales</taxon>
        <taxon>Chitinophagaceae</taxon>
        <taxon>Terrimonas</taxon>
    </lineage>
</organism>
<dbReference type="RefSeq" id="WP_237869763.1">
    <property type="nucleotide sequence ID" value="NZ_JAKLTR010000003.1"/>
</dbReference>
<comment type="caution">
    <text evidence="4">The sequence shown here is derived from an EMBL/GenBank/DDBJ whole genome shotgun (WGS) entry which is preliminary data.</text>
</comment>
<dbReference type="Gene3D" id="3.40.50.1820">
    <property type="entry name" value="alpha/beta hydrolase"/>
    <property type="match status" value="1"/>
</dbReference>
<dbReference type="InterPro" id="IPR050300">
    <property type="entry name" value="GDXG_lipolytic_enzyme"/>
</dbReference>
<protein>
    <submittedName>
        <fullName evidence="4">Alpha/beta hydrolase</fullName>
    </submittedName>
</protein>
<dbReference type="SUPFAM" id="SSF53474">
    <property type="entry name" value="alpha/beta-Hydrolases"/>
    <property type="match status" value="1"/>
</dbReference>
<dbReference type="EMBL" id="JAKLTR010000003">
    <property type="protein sequence ID" value="MCG2613876.1"/>
    <property type="molecule type" value="Genomic_DNA"/>
</dbReference>
<name>A0ABS9KNJ2_9BACT</name>
<evidence type="ECO:0000256" key="1">
    <source>
        <dbReference type="ARBA" id="ARBA00022801"/>
    </source>
</evidence>
<keyword evidence="2" id="KW-0732">Signal</keyword>
<sequence>MRKTLLGVLLLILNAHYANAQAPSINDVRQAIAGEIYGFNIQGQKVESVQNIPVWTGADTIPVRVYSPSKNNALPIVFLIHGGALVAGDLNTHDNISRLLANKTGSIVIALDYRKPPEAPYPVGLNDCNTVLEWIVKNAGKFGGDAKKLTILGDSGGGLLAAALVIKNAAAIPVSNLVLINPALDLRNPGGGLYGMVTQLYLGGKPANDSLISPLVASNFSVFPPTLIVTSEKDVLKPHGDQLYEKLTQAKVTVKRVDLAGKDHLGGYWAAGHAEAEEAINETVRFILKK</sequence>
<feature type="domain" description="Alpha/beta hydrolase fold-3" evidence="3">
    <location>
        <begin position="78"/>
        <end position="264"/>
    </location>
</feature>
<dbReference type="Pfam" id="PF07859">
    <property type="entry name" value="Abhydrolase_3"/>
    <property type="match status" value="1"/>
</dbReference>
<keyword evidence="5" id="KW-1185">Reference proteome</keyword>
<proteinExistence type="predicted"/>
<reference evidence="4" key="1">
    <citation type="submission" date="2022-01" db="EMBL/GenBank/DDBJ databases">
        <authorList>
            <person name="Jo J.-H."/>
            <person name="Im W.-T."/>
        </authorList>
    </citation>
    <scope>NUCLEOTIDE SEQUENCE</scope>
    <source>
        <strain evidence="4">NA20</strain>
    </source>
</reference>
<dbReference type="PANTHER" id="PTHR48081">
    <property type="entry name" value="AB HYDROLASE SUPERFAMILY PROTEIN C4A8.06C"/>
    <property type="match status" value="1"/>
</dbReference>
<evidence type="ECO:0000313" key="5">
    <source>
        <dbReference type="Proteomes" id="UP001165367"/>
    </source>
</evidence>
<gene>
    <name evidence="4" type="ORF">LZZ85_06270</name>
</gene>
<dbReference type="PANTHER" id="PTHR48081:SF8">
    <property type="entry name" value="ALPHA_BETA HYDROLASE FOLD-3 DOMAIN-CONTAINING PROTEIN-RELATED"/>
    <property type="match status" value="1"/>
</dbReference>
<dbReference type="PROSITE" id="PS00122">
    <property type="entry name" value="CARBOXYLESTERASE_B_1"/>
    <property type="match status" value="1"/>
</dbReference>
<evidence type="ECO:0000313" key="4">
    <source>
        <dbReference type="EMBL" id="MCG2613876.1"/>
    </source>
</evidence>
<feature type="signal peptide" evidence="2">
    <location>
        <begin position="1"/>
        <end position="20"/>
    </location>
</feature>
<dbReference type="Proteomes" id="UP001165367">
    <property type="component" value="Unassembled WGS sequence"/>
</dbReference>
<accession>A0ABS9KNJ2</accession>
<dbReference type="InterPro" id="IPR013094">
    <property type="entry name" value="AB_hydrolase_3"/>
</dbReference>